<protein>
    <submittedName>
        <fullName evidence="1">4940_t:CDS:1</fullName>
    </submittedName>
</protein>
<keyword evidence="2" id="KW-1185">Reference proteome</keyword>
<feature type="non-terminal residue" evidence="1">
    <location>
        <position position="144"/>
    </location>
</feature>
<dbReference type="Proteomes" id="UP000789920">
    <property type="component" value="Unassembled WGS sequence"/>
</dbReference>
<evidence type="ECO:0000313" key="2">
    <source>
        <dbReference type="Proteomes" id="UP000789920"/>
    </source>
</evidence>
<dbReference type="EMBL" id="CAJVQC010045281">
    <property type="protein sequence ID" value="CAG8781022.1"/>
    <property type="molecule type" value="Genomic_DNA"/>
</dbReference>
<reference evidence="1" key="1">
    <citation type="submission" date="2021-06" db="EMBL/GenBank/DDBJ databases">
        <authorList>
            <person name="Kallberg Y."/>
            <person name="Tangrot J."/>
            <person name="Rosling A."/>
        </authorList>
    </citation>
    <scope>NUCLEOTIDE SEQUENCE</scope>
    <source>
        <strain evidence="1">MA461A</strain>
    </source>
</reference>
<accession>A0ACA9R8I9</accession>
<organism evidence="1 2">
    <name type="scientific">Racocetra persica</name>
    <dbReference type="NCBI Taxonomy" id="160502"/>
    <lineage>
        <taxon>Eukaryota</taxon>
        <taxon>Fungi</taxon>
        <taxon>Fungi incertae sedis</taxon>
        <taxon>Mucoromycota</taxon>
        <taxon>Glomeromycotina</taxon>
        <taxon>Glomeromycetes</taxon>
        <taxon>Diversisporales</taxon>
        <taxon>Gigasporaceae</taxon>
        <taxon>Racocetra</taxon>
    </lineage>
</organism>
<feature type="non-terminal residue" evidence="1">
    <location>
        <position position="1"/>
    </location>
</feature>
<evidence type="ECO:0000313" key="1">
    <source>
        <dbReference type="EMBL" id="CAG8781022.1"/>
    </source>
</evidence>
<comment type="caution">
    <text evidence="1">The sequence shown here is derived from an EMBL/GenBank/DDBJ whole genome shotgun (WGS) entry which is preliminary data.</text>
</comment>
<proteinExistence type="predicted"/>
<sequence length="144" mass="16872">EVPNIQSIVPDAEIGYILEVDLEASVHLHDYFTDYPLALEKQIIPENWLSLYNEILVRDKNVGEEKYVSGKKLSPWIKEYIEENIHKRKIAKANGDEFGVVYYKLKNNAVFGKQMKNVRKHMRVELPRTEEDKKIRRLASSPLF</sequence>
<name>A0ACA9R8I9_9GLOM</name>
<gene>
    <name evidence="1" type="ORF">RPERSI_LOCUS17583</name>
</gene>